<feature type="compositionally biased region" description="Polar residues" evidence="1">
    <location>
        <begin position="532"/>
        <end position="543"/>
    </location>
</feature>
<feature type="region of interest" description="Disordered" evidence="1">
    <location>
        <begin position="431"/>
        <end position="457"/>
    </location>
</feature>
<sequence length="646" mass="72213">MNRRRRRSQAVDPCLGFYPTSPQIKTTYDNPREITSPASEDHKAELPLAPTLQYQPITITTIPEQTTQETADVEVTSKESAKDPDMISVDKFLKSYRCRKRNKRKRRVQNDDDETSYSPGPKYNGRSAKRTRQQARKQKLPLAERLLRASIRCDGDPIDELVNAEVASSRPTLRFAPELASQSIKNNRRKWTLVDAHAAPSMTASFSSSRERHSVVPTTDLKPLSKWPSVCHSSRLALSDTRNHKEIREPRLPELPKNKRKPAVTGKTSVRVSKYPPLNFVPLHEERFSKALGSSIKPDKAKDMSASAPSLFLVPVPLPPKDTVKSSEDILDTIPRDSDRQSNSKASPDVFQCHSDIRSLKLRPVETSPIIQSSNVATHCHVDHYTIAYPSCSRTKNNLIPDPLISPEHYSPSPNGLPKSSNFAQLQFTDAPEEPTSDPVSYSHAQPPDRTNTSNDENAYFDLRVGTAFTPPVDETSNRMVAAHAFNTSVPLIDDRPFCPKPTNMTSSSIDSSKPLKPFSSFFADFLENSRAATQDRPGTSSRRTLRSRYDSVRTSSRLVPKQTSLHGDVDLNDSDLFTDHDLCDNTEMEMAMQDECLADQDAMTPVLEASQNTAPGHVFLENSSPSTNTLQRGMAELRAFYEVPL</sequence>
<name>A0A4S8MW32_DENBC</name>
<dbReference type="EMBL" id="ML179038">
    <property type="protein sequence ID" value="THV07365.1"/>
    <property type="molecule type" value="Genomic_DNA"/>
</dbReference>
<evidence type="ECO:0000256" key="1">
    <source>
        <dbReference type="SAM" id="MobiDB-lite"/>
    </source>
</evidence>
<gene>
    <name evidence="2" type="ORF">K435DRAFT_331442</name>
</gene>
<feature type="compositionally biased region" description="Polar residues" evidence="1">
    <location>
        <begin position="438"/>
        <end position="457"/>
    </location>
</feature>
<proteinExistence type="predicted"/>
<feature type="compositionally biased region" description="Basic residues" evidence="1">
    <location>
        <begin position="127"/>
        <end position="139"/>
    </location>
</feature>
<feature type="region of interest" description="Disordered" evidence="1">
    <location>
        <begin position="100"/>
        <end position="139"/>
    </location>
</feature>
<feature type="compositionally biased region" description="Polar residues" evidence="1">
    <location>
        <begin position="20"/>
        <end position="29"/>
    </location>
</feature>
<protein>
    <submittedName>
        <fullName evidence="2">Uncharacterized protein</fullName>
    </submittedName>
</protein>
<organism evidence="2 3">
    <name type="scientific">Dendrothele bispora (strain CBS 962.96)</name>
    <dbReference type="NCBI Taxonomy" id="1314807"/>
    <lineage>
        <taxon>Eukaryota</taxon>
        <taxon>Fungi</taxon>
        <taxon>Dikarya</taxon>
        <taxon>Basidiomycota</taxon>
        <taxon>Agaricomycotina</taxon>
        <taxon>Agaricomycetes</taxon>
        <taxon>Agaricomycetidae</taxon>
        <taxon>Agaricales</taxon>
        <taxon>Agaricales incertae sedis</taxon>
        <taxon>Dendrothele</taxon>
    </lineage>
</organism>
<keyword evidence="3" id="KW-1185">Reference proteome</keyword>
<dbReference type="OrthoDB" id="3067135at2759"/>
<dbReference type="Proteomes" id="UP000297245">
    <property type="component" value="Unassembled WGS sequence"/>
</dbReference>
<feature type="compositionally biased region" description="Polar residues" evidence="1">
    <location>
        <begin position="412"/>
        <end position="422"/>
    </location>
</feature>
<accession>A0A4S8MW32</accession>
<evidence type="ECO:0000313" key="3">
    <source>
        <dbReference type="Proteomes" id="UP000297245"/>
    </source>
</evidence>
<reference evidence="2 3" key="1">
    <citation type="journal article" date="2019" name="Nat. Ecol. Evol.">
        <title>Megaphylogeny resolves global patterns of mushroom evolution.</title>
        <authorList>
            <person name="Varga T."/>
            <person name="Krizsan K."/>
            <person name="Foldi C."/>
            <person name="Dima B."/>
            <person name="Sanchez-Garcia M."/>
            <person name="Sanchez-Ramirez S."/>
            <person name="Szollosi G.J."/>
            <person name="Szarkandi J.G."/>
            <person name="Papp V."/>
            <person name="Albert L."/>
            <person name="Andreopoulos W."/>
            <person name="Angelini C."/>
            <person name="Antonin V."/>
            <person name="Barry K.W."/>
            <person name="Bougher N.L."/>
            <person name="Buchanan P."/>
            <person name="Buyck B."/>
            <person name="Bense V."/>
            <person name="Catcheside P."/>
            <person name="Chovatia M."/>
            <person name="Cooper J."/>
            <person name="Damon W."/>
            <person name="Desjardin D."/>
            <person name="Finy P."/>
            <person name="Geml J."/>
            <person name="Haridas S."/>
            <person name="Hughes K."/>
            <person name="Justo A."/>
            <person name="Karasinski D."/>
            <person name="Kautmanova I."/>
            <person name="Kiss B."/>
            <person name="Kocsube S."/>
            <person name="Kotiranta H."/>
            <person name="LaButti K.M."/>
            <person name="Lechner B.E."/>
            <person name="Liimatainen K."/>
            <person name="Lipzen A."/>
            <person name="Lukacs Z."/>
            <person name="Mihaltcheva S."/>
            <person name="Morgado L.N."/>
            <person name="Niskanen T."/>
            <person name="Noordeloos M.E."/>
            <person name="Ohm R.A."/>
            <person name="Ortiz-Santana B."/>
            <person name="Ovrebo C."/>
            <person name="Racz N."/>
            <person name="Riley R."/>
            <person name="Savchenko A."/>
            <person name="Shiryaev A."/>
            <person name="Soop K."/>
            <person name="Spirin V."/>
            <person name="Szebenyi C."/>
            <person name="Tomsovsky M."/>
            <person name="Tulloss R.E."/>
            <person name="Uehling J."/>
            <person name="Grigoriev I.V."/>
            <person name="Vagvolgyi C."/>
            <person name="Papp T."/>
            <person name="Martin F.M."/>
            <person name="Miettinen O."/>
            <person name="Hibbett D.S."/>
            <person name="Nagy L.G."/>
        </authorList>
    </citation>
    <scope>NUCLEOTIDE SEQUENCE [LARGE SCALE GENOMIC DNA]</scope>
    <source>
        <strain evidence="2 3">CBS 962.96</strain>
    </source>
</reference>
<feature type="region of interest" description="Disordered" evidence="1">
    <location>
        <begin position="1"/>
        <end position="49"/>
    </location>
</feature>
<dbReference type="AlphaFoldDB" id="A0A4S8MW32"/>
<feature type="region of interest" description="Disordered" evidence="1">
    <location>
        <begin position="532"/>
        <end position="559"/>
    </location>
</feature>
<evidence type="ECO:0000313" key="2">
    <source>
        <dbReference type="EMBL" id="THV07365.1"/>
    </source>
</evidence>
<feature type="region of interest" description="Disordered" evidence="1">
    <location>
        <begin position="403"/>
        <end position="422"/>
    </location>
</feature>